<sequence>MSASDPAYDVSKVKALAELVNATLESRAYIDTKLLFPSVNWSYLITDQIKNNPNHSKPTETIYKNDENILRVMNELVLSIDKNRSRQKSLNDTLTVRDRQIEELSQRVVTLEKRLAATEHRSRDSQIDHTALMKRIFHLSQANKLQSKDIKSLTTANKDLQAKFRVELKRKNLAISNLKNKLVEKRTLSSTIEYGIPVTPSSSQPSTINLGGGGGGEDSNEGIYNNTPTIDNSINTGITFTNPELINLQHNDNSNTSNDNTSEYIKSLTMIIESIAGENYKLTKFIQHVKNYLSMVNSQMTTYKGVELDLGIPNPSETIDLKQINDAIDGSVIQKFYNEIDNAEVVQLPLVNEFYKLYHNLKQVLELMANVGIDSDAQKVIDDLRSDLKVTKDCLQDSLEMNEKWKKLARNKEGT</sequence>
<dbReference type="InterPro" id="IPR021622">
    <property type="entry name" value="Afadin/alpha-actinin-bd"/>
</dbReference>
<feature type="compositionally biased region" description="Polar residues" evidence="3">
    <location>
        <begin position="199"/>
        <end position="209"/>
    </location>
</feature>
<evidence type="ECO:0000256" key="2">
    <source>
        <dbReference type="ARBA" id="ARBA00023054"/>
    </source>
</evidence>
<dbReference type="EMBL" id="JAIHNG010000118">
    <property type="protein sequence ID" value="KAI5958194.1"/>
    <property type="molecule type" value="Genomic_DNA"/>
</dbReference>
<protein>
    <recommendedName>
        <fullName evidence="6">Autophagy-related protein 25</fullName>
    </recommendedName>
</protein>
<dbReference type="Proteomes" id="UP001204833">
    <property type="component" value="Unassembled WGS sequence"/>
</dbReference>
<comment type="similarity">
    <text evidence="1">Belongs to the ADIP family.</text>
</comment>
<keyword evidence="2" id="KW-0175">Coiled coil</keyword>
<proteinExistence type="inferred from homology"/>
<dbReference type="RefSeq" id="XP_051608785.1">
    <property type="nucleotide sequence ID" value="XM_051751875.1"/>
</dbReference>
<evidence type="ECO:0000313" key="5">
    <source>
        <dbReference type="Proteomes" id="UP001204833"/>
    </source>
</evidence>
<name>A0AAD5BEK5_9ASCO</name>
<keyword evidence="5" id="KW-1185">Reference proteome</keyword>
<comment type="caution">
    <text evidence="4">The sequence shown here is derived from an EMBL/GenBank/DDBJ whole genome shotgun (WGS) entry which is preliminary data.</text>
</comment>
<dbReference type="GeneID" id="76150608"/>
<gene>
    <name evidence="4" type="ORF">KGF57_002549</name>
</gene>
<dbReference type="AlphaFoldDB" id="A0AAD5BEK5"/>
<evidence type="ECO:0000313" key="4">
    <source>
        <dbReference type="EMBL" id="KAI5958194.1"/>
    </source>
</evidence>
<feature type="region of interest" description="Disordered" evidence="3">
    <location>
        <begin position="199"/>
        <end position="222"/>
    </location>
</feature>
<evidence type="ECO:0000256" key="3">
    <source>
        <dbReference type="SAM" id="MobiDB-lite"/>
    </source>
</evidence>
<organism evidence="4 5">
    <name type="scientific">Candida theae</name>
    <dbReference type="NCBI Taxonomy" id="1198502"/>
    <lineage>
        <taxon>Eukaryota</taxon>
        <taxon>Fungi</taxon>
        <taxon>Dikarya</taxon>
        <taxon>Ascomycota</taxon>
        <taxon>Saccharomycotina</taxon>
        <taxon>Pichiomycetes</taxon>
        <taxon>Debaryomycetaceae</taxon>
        <taxon>Candida/Lodderomyces clade</taxon>
        <taxon>Candida</taxon>
    </lineage>
</organism>
<accession>A0AAD5BEK5</accession>
<dbReference type="Pfam" id="PF11559">
    <property type="entry name" value="ADIP"/>
    <property type="match status" value="1"/>
</dbReference>
<evidence type="ECO:0008006" key="6">
    <source>
        <dbReference type="Google" id="ProtNLM"/>
    </source>
</evidence>
<reference evidence="4 5" key="1">
    <citation type="journal article" date="2022" name="DNA Res.">
        <title>Genome analysis of five recently described species of the CUG-Ser clade uncovers Candida theae as a new hybrid lineage with pathogenic potential in the Candida parapsilosis species complex.</title>
        <authorList>
            <person name="Mixao V."/>
            <person name="Del Olmo V."/>
            <person name="Hegedusova E."/>
            <person name="Saus E."/>
            <person name="Pryszcz L."/>
            <person name="Cillingova A."/>
            <person name="Nosek J."/>
            <person name="Gabaldon T."/>
        </authorList>
    </citation>
    <scope>NUCLEOTIDE SEQUENCE [LARGE SCALE GENOMIC DNA]</scope>
    <source>
        <strain evidence="4 5">CBS 12239</strain>
    </source>
</reference>
<evidence type="ECO:0000256" key="1">
    <source>
        <dbReference type="ARBA" id="ARBA00009291"/>
    </source>
</evidence>